<organism evidence="1 2">
    <name type="scientific">Salmonella phage PVPSE1</name>
    <dbReference type="NCBI Taxonomy" id="889338"/>
    <lineage>
        <taxon>Viruses</taxon>
        <taxon>Duplodnaviria</taxon>
        <taxon>Heunggongvirae</taxon>
        <taxon>Uroviricota</taxon>
        <taxon>Caudoviricetes</taxon>
        <taxon>Vequintavirinae</taxon>
        <taxon>Seunavirus</taxon>
        <taxon>Seunavirus PVPSE1</taxon>
    </lineage>
</organism>
<evidence type="ECO:0000313" key="1">
    <source>
        <dbReference type="EMBL" id="ADP02522.1"/>
    </source>
</evidence>
<dbReference type="OrthoDB" id="22926at10239"/>
<dbReference type="Proteomes" id="UP000008530">
    <property type="component" value="Segment"/>
</dbReference>
<dbReference type="KEGG" id="vg:11258107"/>
<proteinExistence type="predicted"/>
<dbReference type="RefSeq" id="YP_004893933.1">
    <property type="nucleotide sequence ID" value="NC_016071.1"/>
</dbReference>
<evidence type="ECO:0000313" key="2">
    <source>
        <dbReference type="Proteomes" id="UP000008530"/>
    </source>
</evidence>
<dbReference type="EMBL" id="GU070616">
    <property type="protein sequence ID" value="ADP02522.1"/>
    <property type="molecule type" value="Genomic_DNA"/>
</dbReference>
<reference evidence="1 2" key="1">
    <citation type="journal article" date="2011" name="J. Virol.">
        <title>Genomic and proteomic characterization of the broad host range Salmonella phage PVP-SE1 - The creation of a new phage genus.</title>
        <authorList>
            <person name="Santos S.B."/>
            <person name="Kropinski A.M."/>
            <person name="Ceyssens P.J."/>
            <person name="Ackermann H.W."/>
            <person name="Villegas A."/>
            <person name="Lavigne R."/>
            <person name="Krylov V.N."/>
            <person name="Carvalho C.M."/>
            <person name="Ferreira E.C."/>
            <person name="Azeredo J."/>
        </authorList>
    </citation>
    <scope>NUCLEOTIDE SEQUENCE [LARGE SCALE GENOMIC DNA]</scope>
    <source>
        <strain evidence="1">PVP-SE1</strain>
    </source>
</reference>
<protein>
    <submittedName>
        <fullName evidence="1">Uncharacterized protein 127</fullName>
    </submittedName>
</protein>
<name>G3BLZ2_9CAUD</name>
<accession>G3BLZ2</accession>
<dbReference type="GeneID" id="11258107"/>
<keyword evidence="2" id="KW-1185">Reference proteome</keyword>
<gene>
    <name evidence="1" type="primary">127</name>
</gene>
<sequence length="70" mass="8589">MLDNLSKPLKFYYKNWRGEYGYRTVMDPIMWFGSTEYHKEPQWMIKAYDVEKDAIRDFAVNDIVEFIREV</sequence>